<reference evidence="3 4" key="1">
    <citation type="submission" date="2015-11" db="EMBL/GenBank/DDBJ databases">
        <title>Genomic Taxonomy of the Vibrionaceae.</title>
        <authorList>
            <person name="Gomez-Gil B."/>
            <person name="Enciso-Ibarra J."/>
        </authorList>
    </citation>
    <scope>NUCLEOTIDE SEQUENCE [LARGE SCALE GENOMIC DNA]</scope>
    <source>
        <strain evidence="3 4">CAIM 912</strain>
    </source>
</reference>
<dbReference type="PANTHER" id="PTHR43540:SF1">
    <property type="entry name" value="ISOCHORISMATASE HYDROLASE"/>
    <property type="match status" value="1"/>
</dbReference>
<dbReference type="SUPFAM" id="SSF52499">
    <property type="entry name" value="Isochorismatase-like hydrolases"/>
    <property type="match status" value="1"/>
</dbReference>
<dbReference type="AlphaFoldDB" id="A0A135IBS9"/>
<dbReference type="EMBL" id="LNTY01000006">
    <property type="protein sequence ID" value="KXF82923.1"/>
    <property type="molecule type" value="Genomic_DNA"/>
</dbReference>
<evidence type="ECO:0000313" key="4">
    <source>
        <dbReference type="Proteomes" id="UP000070529"/>
    </source>
</evidence>
<dbReference type="RefSeq" id="WP_067410029.1">
    <property type="nucleotide sequence ID" value="NZ_LNTY01000006.1"/>
</dbReference>
<evidence type="ECO:0000256" key="1">
    <source>
        <dbReference type="ARBA" id="ARBA00022801"/>
    </source>
</evidence>
<evidence type="ECO:0000313" key="3">
    <source>
        <dbReference type="EMBL" id="KXF82923.1"/>
    </source>
</evidence>
<gene>
    <name evidence="3" type="ORF">ATN88_03945</name>
</gene>
<dbReference type="OrthoDB" id="5294192at2"/>
<dbReference type="Proteomes" id="UP000070529">
    <property type="component" value="Unassembled WGS sequence"/>
</dbReference>
<sequence>MNTALVVIDFINDIVHPDGKIPSCAEQVAEKGVIEKANDAIAWARKLEHLIIFVKVGFTEGYQDQPKHSPIFGKANSLGALNLNGWGTAFHEDLQVTANDLVVVKPRVNPFYCTSLDATLRANQINNLYVCGVSTSWAIQSIVRDAHDRDYVVHVVADACAAHTDAEHSASLAQLERIATITPSRLL</sequence>
<evidence type="ECO:0000259" key="2">
    <source>
        <dbReference type="Pfam" id="PF00857"/>
    </source>
</evidence>
<dbReference type="GO" id="GO:0016787">
    <property type="term" value="F:hydrolase activity"/>
    <property type="evidence" value="ECO:0007669"/>
    <property type="project" value="UniProtKB-KW"/>
</dbReference>
<keyword evidence="4" id="KW-1185">Reference proteome</keyword>
<keyword evidence="1" id="KW-0378">Hydrolase</keyword>
<dbReference type="InterPro" id="IPR036380">
    <property type="entry name" value="Isochorismatase-like_sf"/>
</dbReference>
<accession>A0A135IBS9</accession>
<name>A0A135IBS9_9GAMM</name>
<dbReference type="InterPro" id="IPR050272">
    <property type="entry name" value="Isochorismatase-like_hydrls"/>
</dbReference>
<dbReference type="STRING" id="294935.ATN88_03945"/>
<dbReference type="InterPro" id="IPR000868">
    <property type="entry name" value="Isochorismatase-like_dom"/>
</dbReference>
<dbReference type="Gene3D" id="3.40.50.850">
    <property type="entry name" value="Isochorismatase-like"/>
    <property type="match status" value="1"/>
</dbReference>
<proteinExistence type="predicted"/>
<feature type="domain" description="Isochorismatase-like" evidence="2">
    <location>
        <begin position="3"/>
        <end position="182"/>
    </location>
</feature>
<comment type="caution">
    <text evidence="3">The sequence shown here is derived from an EMBL/GenBank/DDBJ whole genome shotgun (WGS) entry which is preliminary data.</text>
</comment>
<dbReference type="PANTHER" id="PTHR43540">
    <property type="entry name" value="PEROXYUREIDOACRYLATE/UREIDOACRYLATE AMIDOHYDROLASE-RELATED"/>
    <property type="match status" value="1"/>
</dbReference>
<protein>
    <submittedName>
        <fullName evidence="3">Isochorismatase</fullName>
    </submittedName>
</protein>
<dbReference type="CDD" id="cd00431">
    <property type="entry name" value="cysteine_hydrolases"/>
    <property type="match status" value="1"/>
</dbReference>
<dbReference type="Pfam" id="PF00857">
    <property type="entry name" value="Isochorismatase"/>
    <property type="match status" value="1"/>
</dbReference>
<organism evidence="3 4">
    <name type="scientific">Enterovibrio coralii</name>
    <dbReference type="NCBI Taxonomy" id="294935"/>
    <lineage>
        <taxon>Bacteria</taxon>
        <taxon>Pseudomonadati</taxon>
        <taxon>Pseudomonadota</taxon>
        <taxon>Gammaproteobacteria</taxon>
        <taxon>Vibrionales</taxon>
        <taxon>Vibrionaceae</taxon>
        <taxon>Enterovibrio</taxon>
    </lineage>
</organism>